<feature type="non-terminal residue" evidence="6">
    <location>
        <position position="189"/>
    </location>
</feature>
<evidence type="ECO:0000313" key="6">
    <source>
        <dbReference type="EMBL" id="KAE9400296.1"/>
    </source>
</evidence>
<protein>
    <submittedName>
        <fullName evidence="6">Uncharacterized protein</fullName>
    </submittedName>
</protein>
<dbReference type="PANTHER" id="PTHR46481:SF10">
    <property type="entry name" value="ZINC FINGER BED DOMAIN-CONTAINING PROTEIN 39"/>
    <property type="match status" value="1"/>
</dbReference>
<dbReference type="Proteomes" id="UP000799118">
    <property type="component" value="Unassembled WGS sequence"/>
</dbReference>
<keyword evidence="3" id="KW-0863">Zinc-finger</keyword>
<evidence type="ECO:0000256" key="2">
    <source>
        <dbReference type="ARBA" id="ARBA00022723"/>
    </source>
</evidence>
<organism evidence="6 7">
    <name type="scientific">Gymnopus androsaceus JB14</name>
    <dbReference type="NCBI Taxonomy" id="1447944"/>
    <lineage>
        <taxon>Eukaryota</taxon>
        <taxon>Fungi</taxon>
        <taxon>Dikarya</taxon>
        <taxon>Basidiomycota</taxon>
        <taxon>Agaricomycotina</taxon>
        <taxon>Agaricomycetes</taxon>
        <taxon>Agaricomycetidae</taxon>
        <taxon>Agaricales</taxon>
        <taxon>Marasmiineae</taxon>
        <taxon>Omphalotaceae</taxon>
        <taxon>Gymnopus</taxon>
    </lineage>
</organism>
<evidence type="ECO:0000256" key="1">
    <source>
        <dbReference type="ARBA" id="ARBA00004123"/>
    </source>
</evidence>
<dbReference type="AlphaFoldDB" id="A0A6A4HQD5"/>
<dbReference type="SUPFAM" id="SSF140996">
    <property type="entry name" value="Hermes dimerisation domain"/>
    <property type="match status" value="1"/>
</dbReference>
<dbReference type="GO" id="GO:0008270">
    <property type="term" value="F:zinc ion binding"/>
    <property type="evidence" value="ECO:0007669"/>
    <property type="project" value="UniProtKB-KW"/>
</dbReference>
<feature type="non-terminal residue" evidence="6">
    <location>
        <position position="1"/>
    </location>
</feature>
<evidence type="ECO:0000313" key="7">
    <source>
        <dbReference type="Proteomes" id="UP000799118"/>
    </source>
</evidence>
<evidence type="ECO:0000256" key="3">
    <source>
        <dbReference type="ARBA" id="ARBA00022771"/>
    </source>
</evidence>
<evidence type="ECO:0000256" key="4">
    <source>
        <dbReference type="ARBA" id="ARBA00022833"/>
    </source>
</evidence>
<name>A0A6A4HQD5_9AGAR</name>
<proteinExistence type="predicted"/>
<accession>A0A6A4HQD5</accession>
<keyword evidence="4" id="KW-0862">Zinc</keyword>
<dbReference type="InterPro" id="IPR052035">
    <property type="entry name" value="ZnF_BED_domain_contain"/>
</dbReference>
<dbReference type="PANTHER" id="PTHR46481">
    <property type="entry name" value="ZINC FINGER BED DOMAIN-CONTAINING PROTEIN 4"/>
    <property type="match status" value="1"/>
</dbReference>
<dbReference type="EMBL" id="ML769458">
    <property type="protein sequence ID" value="KAE9400296.1"/>
    <property type="molecule type" value="Genomic_DNA"/>
</dbReference>
<sequence length="189" mass="21553">KRTAPIYAFYHPDPKVEFDKDIAKYAVFACRNCRSTQKQGLTGTDAASTSECWGDEAIKAAQESKDLSRAREAIEKFGSKKQSMLTAALRTVKGWAESFSTTPPSKENIRIVMARWVSECACPFRIVQDRGYHWLQKEGRPDRYVPSKETMSRDVKHLFEKTKEKIAVELQDYDGEIPIALDCWTSPNH</sequence>
<keyword evidence="2" id="KW-0479">Metal-binding</keyword>
<reference evidence="6" key="1">
    <citation type="journal article" date="2019" name="Environ. Microbiol.">
        <title>Fungal ecological strategies reflected in gene transcription - a case study of two litter decomposers.</title>
        <authorList>
            <person name="Barbi F."/>
            <person name="Kohler A."/>
            <person name="Barry K."/>
            <person name="Baskaran P."/>
            <person name="Daum C."/>
            <person name="Fauchery L."/>
            <person name="Ihrmark K."/>
            <person name="Kuo A."/>
            <person name="LaButti K."/>
            <person name="Lipzen A."/>
            <person name="Morin E."/>
            <person name="Grigoriev I.V."/>
            <person name="Henrissat B."/>
            <person name="Lindahl B."/>
            <person name="Martin F."/>
        </authorList>
    </citation>
    <scope>NUCLEOTIDE SEQUENCE</scope>
    <source>
        <strain evidence="6">JB14</strain>
    </source>
</reference>
<comment type="subcellular location">
    <subcellularLocation>
        <location evidence="1">Nucleus</location>
    </subcellularLocation>
</comment>
<dbReference type="GO" id="GO:0005634">
    <property type="term" value="C:nucleus"/>
    <property type="evidence" value="ECO:0007669"/>
    <property type="project" value="UniProtKB-SubCell"/>
</dbReference>
<dbReference type="OrthoDB" id="2677917at2759"/>
<keyword evidence="7" id="KW-1185">Reference proteome</keyword>
<evidence type="ECO:0000256" key="5">
    <source>
        <dbReference type="ARBA" id="ARBA00023242"/>
    </source>
</evidence>
<keyword evidence="5" id="KW-0539">Nucleus</keyword>
<gene>
    <name evidence="6" type="ORF">BT96DRAFT_772648</name>
</gene>